<dbReference type="Proteomes" id="UP000441032">
    <property type="component" value="Unassembled WGS sequence"/>
</dbReference>
<reference evidence="1 2" key="1">
    <citation type="submission" date="2019-11" db="EMBL/GenBank/DDBJ databases">
        <title>Phenotypic characterization of an OXA-22 and OXA-60 co-producing Ralstonia pickettii clinical strain.</title>
        <authorList>
            <person name="He F."/>
        </authorList>
    </citation>
    <scope>NUCLEOTIDE SEQUENCE [LARGE SCALE GENOMIC DNA]</scope>
    <source>
        <strain evidence="1 2">PSLESD1</strain>
    </source>
</reference>
<dbReference type="RefSeq" id="WP_154206941.1">
    <property type="nucleotide sequence ID" value="NZ_WJYN01000004.1"/>
</dbReference>
<name>A0A7X2LAT2_RALPI</name>
<dbReference type="AlphaFoldDB" id="A0A7X2LAT2"/>
<dbReference type="EMBL" id="WJYN01000004">
    <property type="protein sequence ID" value="MRS99336.1"/>
    <property type="molecule type" value="Genomic_DNA"/>
</dbReference>
<comment type="caution">
    <text evidence="1">The sequence shown here is derived from an EMBL/GenBank/DDBJ whole genome shotgun (WGS) entry which is preliminary data.</text>
</comment>
<sequence>MTFNGKRYEYVLFDETASLPWYRLGVRFAGKVVQLARVLAIRSIGVGEFQNMEEAAHKVANQKQLAHRAGLTR</sequence>
<proteinExistence type="predicted"/>
<gene>
    <name evidence="1" type="ORF">GJQ57_11835</name>
</gene>
<organism evidence="1 2">
    <name type="scientific">Ralstonia pickettii</name>
    <name type="common">Burkholderia pickettii</name>
    <dbReference type="NCBI Taxonomy" id="329"/>
    <lineage>
        <taxon>Bacteria</taxon>
        <taxon>Pseudomonadati</taxon>
        <taxon>Pseudomonadota</taxon>
        <taxon>Betaproteobacteria</taxon>
        <taxon>Burkholderiales</taxon>
        <taxon>Burkholderiaceae</taxon>
        <taxon>Ralstonia</taxon>
    </lineage>
</organism>
<evidence type="ECO:0000313" key="2">
    <source>
        <dbReference type="Proteomes" id="UP000441032"/>
    </source>
</evidence>
<protein>
    <submittedName>
        <fullName evidence="1">Uncharacterized protein</fullName>
    </submittedName>
</protein>
<evidence type="ECO:0000313" key="1">
    <source>
        <dbReference type="EMBL" id="MRS99336.1"/>
    </source>
</evidence>
<accession>A0A7X2LAT2</accession>